<accession>K0TMB3</accession>
<dbReference type="GO" id="GO:0016906">
    <property type="term" value="F:sterol 3-beta-glucosyltransferase activity"/>
    <property type="evidence" value="ECO:0007669"/>
    <property type="project" value="UniProtKB-ARBA"/>
</dbReference>
<feature type="domain" description="Erythromycin biosynthesis protein CIII-like C-terminal" evidence="3">
    <location>
        <begin position="332"/>
        <end position="440"/>
    </location>
</feature>
<dbReference type="OrthoDB" id="5835829at2759"/>
<dbReference type="Pfam" id="PF03033">
    <property type="entry name" value="Glyco_transf_28"/>
    <property type="match status" value="1"/>
</dbReference>
<dbReference type="SUPFAM" id="SSF53756">
    <property type="entry name" value="UDP-Glycosyltransferase/glycogen phosphorylase"/>
    <property type="match status" value="1"/>
</dbReference>
<dbReference type="Pfam" id="PF06722">
    <property type="entry name" value="EryCIII-like_C"/>
    <property type="match status" value="1"/>
</dbReference>
<protein>
    <submittedName>
        <fullName evidence="4">Uncharacterized protein</fullName>
    </submittedName>
</protein>
<comment type="caution">
    <text evidence="4">The sequence shown here is derived from an EMBL/GenBank/DDBJ whole genome shotgun (WGS) entry which is preliminary data.</text>
</comment>
<dbReference type="InterPro" id="IPR002213">
    <property type="entry name" value="UDP_glucos_trans"/>
</dbReference>
<dbReference type="Gene3D" id="3.40.50.2000">
    <property type="entry name" value="Glycogen Phosphorylase B"/>
    <property type="match status" value="2"/>
</dbReference>
<dbReference type="OMA" id="NTAPHEW"/>
<sequence>MSDSIDLRNIAIIAFGSRGDIQPYCAIGIELQLAGYNVRVLTNENHRSLVESFGLTHVDTFFDAETCLKTNQRMMKSMASGDTFSFFMGWGDLTAAVAPSAAKRFRDEMVTNRPDLLIVGTLCEFFQLYAMVDLKLPTLRVMLQCIRPSPRAQLGIPTLFGLHNLLLIHAMGPLMVKGGRIYDDAFKSLPGCNGVMSTIDRPKLFEFWIGLNYPVLICKPSLSRPILCPTAESTFKFVGAAVIDKGVERCERSSTSFGGDSTHDMLVEFLNRDDRKPVYMGWGSMICKSPEHMAVLAVDALRKSDKRGIILGGWANLSLEVLDDAETDPGLIKYAKDNVLFVDSAPHEWLFPRVEAIVHHGGAGTTSASLRSGQPTIITPCFLDQFDHAFLVDQLGCGVGFSKQFQKIGSDELADALSKVTTNASYRLAAKSVAEEMYKESGAKAAVEETRKYWINYVKSGSWLNYREELMKRKSDAWKKVALA</sequence>
<dbReference type="GO" id="GO:0005975">
    <property type="term" value="P:carbohydrate metabolic process"/>
    <property type="evidence" value="ECO:0007669"/>
    <property type="project" value="InterPro"/>
</dbReference>
<dbReference type="FunFam" id="3.40.50.2000:FF:000009">
    <property type="entry name" value="Sterol 3-beta-glucosyltransferase UGT80A2"/>
    <property type="match status" value="1"/>
</dbReference>
<dbReference type="InterPro" id="IPR004276">
    <property type="entry name" value="GlycoTrans_28_N"/>
</dbReference>
<keyword evidence="1" id="KW-0808">Transferase</keyword>
<evidence type="ECO:0000313" key="4">
    <source>
        <dbReference type="EMBL" id="EJK76051.1"/>
    </source>
</evidence>
<proteinExistence type="predicted"/>
<name>K0TMB3_THAOC</name>
<feature type="non-terminal residue" evidence="4">
    <location>
        <position position="484"/>
    </location>
</feature>
<dbReference type="CDD" id="cd03784">
    <property type="entry name" value="GT1_Gtf-like"/>
    <property type="match status" value="1"/>
</dbReference>
<dbReference type="EMBL" id="AGNL01002567">
    <property type="protein sequence ID" value="EJK76051.1"/>
    <property type="molecule type" value="Genomic_DNA"/>
</dbReference>
<keyword evidence="5" id="KW-1185">Reference proteome</keyword>
<dbReference type="InterPro" id="IPR010610">
    <property type="entry name" value="EryCIII-like_C"/>
</dbReference>
<reference evidence="4 5" key="1">
    <citation type="journal article" date="2012" name="Genome Biol.">
        <title>Genome and low-iron response of an oceanic diatom adapted to chronic iron limitation.</title>
        <authorList>
            <person name="Lommer M."/>
            <person name="Specht M."/>
            <person name="Roy A.S."/>
            <person name="Kraemer L."/>
            <person name="Andreson R."/>
            <person name="Gutowska M.A."/>
            <person name="Wolf J."/>
            <person name="Bergner S.V."/>
            <person name="Schilhabel M.B."/>
            <person name="Klostermeier U.C."/>
            <person name="Beiko R.G."/>
            <person name="Rosenstiel P."/>
            <person name="Hippler M."/>
            <person name="Laroche J."/>
        </authorList>
    </citation>
    <scope>NUCLEOTIDE SEQUENCE [LARGE SCALE GENOMIC DNA]</scope>
    <source>
        <strain evidence="4 5">CCMP1005</strain>
    </source>
</reference>
<dbReference type="eggNOG" id="KOG1192">
    <property type="taxonomic scope" value="Eukaryota"/>
</dbReference>
<evidence type="ECO:0000256" key="1">
    <source>
        <dbReference type="ARBA" id="ARBA00022679"/>
    </source>
</evidence>
<organism evidence="4 5">
    <name type="scientific">Thalassiosira oceanica</name>
    <name type="common">Marine diatom</name>
    <dbReference type="NCBI Taxonomy" id="159749"/>
    <lineage>
        <taxon>Eukaryota</taxon>
        <taxon>Sar</taxon>
        <taxon>Stramenopiles</taxon>
        <taxon>Ochrophyta</taxon>
        <taxon>Bacillariophyta</taxon>
        <taxon>Coscinodiscophyceae</taxon>
        <taxon>Thalassiosirophycidae</taxon>
        <taxon>Thalassiosirales</taxon>
        <taxon>Thalassiosiraceae</taxon>
        <taxon>Thalassiosira</taxon>
    </lineage>
</organism>
<dbReference type="AlphaFoldDB" id="K0TMB3"/>
<evidence type="ECO:0000259" key="2">
    <source>
        <dbReference type="Pfam" id="PF03033"/>
    </source>
</evidence>
<dbReference type="Proteomes" id="UP000266841">
    <property type="component" value="Unassembled WGS sequence"/>
</dbReference>
<gene>
    <name evidence="4" type="ORF">THAOC_02206</name>
</gene>
<evidence type="ECO:0000313" key="5">
    <source>
        <dbReference type="Proteomes" id="UP000266841"/>
    </source>
</evidence>
<dbReference type="PANTHER" id="PTHR48050:SF13">
    <property type="entry name" value="STEROL 3-BETA-GLUCOSYLTRANSFERASE UGT80A2"/>
    <property type="match status" value="1"/>
</dbReference>
<feature type="domain" description="Glycosyltransferase family 28 N-terminal" evidence="2">
    <location>
        <begin position="10"/>
        <end position="118"/>
    </location>
</feature>
<evidence type="ECO:0000259" key="3">
    <source>
        <dbReference type="Pfam" id="PF06722"/>
    </source>
</evidence>
<dbReference type="InterPro" id="IPR050426">
    <property type="entry name" value="Glycosyltransferase_28"/>
</dbReference>
<dbReference type="PANTHER" id="PTHR48050">
    <property type="entry name" value="STEROL 3-BETA-GLUCOSYLTRANSFERASE"/>
    <property type="match status" value="1"/>
</dbReference>